<dbReference type="InterPro" id="IPR050287">
    <property type="entry name" value="MTA/SAH_deaminase"/>
</dbReference>
<dbReference type="Proteomes" id="UP000008312">
    <property type="component" value="Unassembled WGS sequence"/>
</dbReference>
<dbReference type="Pfam" id="PF01979">
    <property type="entry name" value="Amidohydro_1"/>
    <property type="match status" value="1"/>
</dbReference>
<evidence type="ECO:0000259" key="4">
    <source>
        <dbReference type="Pfam" id="PF01979"/>
    </source>
</evidence>
<keyword evidence="6" id="KW-1185">Reference proteome</keyword>
<dbReference type="GeneID" id="24919764"/>
<dbReference type="RefSeq" id="XP_012896540.1">
    <property type="nucleotide sequence ID" value="XM_013041086.1"/>
</dbReference>
<dbReference type="FunFam" id="3.20.20.140:FF:000014">
    <property type="entry name" value="5-methylthioadenosine/S-adenosylhomocysteine deaminase"/>
    <property type="match status" value="1"/>
</dbReference>
<keyword evidence="2" id="KW-0378">Hydrolase</keyword>
<proteinExistence type="predicted"/>
<dbReference type="Gene3D" id="2.30.40.10">
    <property type="entry name" value="Urease, subunit C, domain 1"/>
    <property type="match status" value="1"/>
</dbReference>
<dbReference type="GO" id="GO:0019239">
    <property type="term" value="F:deaminase activity"/>
    <property type="evidence" value="ECO:0007669"/>
    <property type="project" value="UniProtKB-ARBA"/>
</dbReference>
<name>D8M3L9_BLAHO</name>
<evidence type="ECO:0000313" key="6">
    <source>
        <dbReference type="Proteomes" id="UP000008312"/>
    </source>
</evidence>
<dbReference type="EMBL" id="FN668650">
    <property type="protein sequence ID" value="CBK22492.2"/>
    <property type="molecule type" value="Genomic_DNA"/>
</dbReference>
<evidence type="ECO:0000256" key="2">
    <source>
        <dbReference type="ARBA" id="ARBA00022801"/>
    </source>
</evidence>
<keyword evidence="1" id="KW-0479">Metal-binding</keyword>
<dbReference type="OrthoDB" id="194468at2759"/>
<evidence type="ECO:0000313" key="5">
    <source>
        <dbReference type="EMBL" id="CBK22492.2"/>
    </source>
</evidence>
<organism evidence="5">
    <name type="scientific">Blastocystis hominis</name>
    <dbReference type="NCBI Taxonomy" id="12968"/>
    <lineage>
        <taxon>Eukaryota</taxon>
        <taxon>Sar</taxon>
        <taxon>Stramenopiles</taxon>
        <taxon>Bigyra</taxon>
        <taxon>Opalozoa</taxon>
        <taxon>Opalinata</taxon>
        <taxon>Blastocystidae</taxon>
        <taxon>Blastocystis</taxon>
    </lineage>
</organism>
<reference evidence="5" key="1">
    <citation type="submission" date="2010-02" db="EMBL/GenBank/DDBJ databases">
        <title>Sequencing and annotation of the Blastocystis hominis genome.</title>
        <authorList>
            <person name="Wincker P."/>
        </authorList>
    </citation>
    <scope>NUCLEOTIDE SEQUENCE</scope>
    <source>
        <strain evidence="5">Singapore isolate B</strain>
    </source>
</reference>
<dbReference type="GO" id="GO:0016814">
    <property type="term" value="F:hydrolase activity, acting on carbon-nitrogen (but not peptide) bonds, in cyclic amidines"/>
    <property type="evidence" value="ECO:0007669"/>
    <property type="project" value="UniProtKB-ARBA"/>
</dbReference>
<dbReference type="PANTHER" id="PTHR43794">
    <property type="entry name" value="AMINOHYDROLASE SSNA-RELATED"/>
    <property type="match status" value="1"/>
</dbReference>
<dbReference type="CDD" id="cd01298">
    <property type="entry name" value="ATZ_TRZ_like"/>
    <property type="match status" value="1"/>
</dbReference>
<gene>
    <name evidence="5" type="ORF">GSBLH_T00002611001</name>
</gene>
<dbReference type="Gene3D" id="3.20.20.140">
    <property type="entry name" value="Metal-dependent hydrolases"/>
    <property type="match status" value="1"/>
</dbReference>
<dbReference type="SUPFAM" id="SSF51338">
    <property type="entry name" value="Composite domain of metallo-dependent hydrolases"/>
    <property type="match status" value="1"/>
</dbReference>
<evidence type="ECO:0000256" key="3">
    <source>
        <dbReference type="ARBA" id="ARBA00022833"/>
    </source>
</evidence>
<dbReference type="InParanoid" id="D8M3L9"/>
<dbReference type="SUPFAM" id="SSF51556">
    <property type="entry name" value="Metallo-dependent hydrolases"/>
    <property type="match status" value="1"/>
</dbReference>
<dbReference type="AlphaFoldDB" id="D8M3L9"/>
<protein>
    <recommendedName>
        <fullName evidence="4">Amidohydrolase-related domain-containing protein</fullName>
    </recommendedName>
</protein>
<dbReference type="PANTHER" id="PTHR43794:SF11">
    <property type="entry name" value="AMIDOHYDROLASE-RELATED DOMAIN-CONTAINING PROTEIN"/>
    <property type="match status" value="1"/>
</dbReference>
<sequence length="458" mass="50416">MKEVSMIINAGWVVPVIPENTVYEKYSVIVDGKTILDCLPTSEVASKYTSANVVERPNHVVMPGLINMHTHAAMSLFKGFSDDKSLMDWLQKDIWPAEGKFVGPEFVIDGTKLACAEMIRSGTTCYNDMYFAVDEAVETTTSIGIRATHGPGVFGFPTSWAPGPAECLEKNRRFLEKHTKLDNDLARYSVCPHAPYTVPEAYLIETKALCREFHVPMHIHVQETKAELEDSINGTPSSSRHLSEARCSPIENLAAHDLLDHTICAHCVHVTDHDIELLGSHHASVVHNPTSNLKLASGVCPVQRMLDHGVNVCLGTDSACSNNNLDMFSEMRNAALVGKVAAMDPRACSAPTVLRMATANAAKALGLEGKLGVVAEGALADLIAVDLQRVETWPLANVISHLVYACGRDQVTDVWVNGKQLMKERELLTLDMTELKRIAEKWDRILKEFRANQQSFVC</sequence>
<evidence type="ECO:0000256" key="1">
    <source>
        <dbReference type="ARBA" id="ARBA00022723"/>
    </source>
</evidence>
<accession>D8M3L9</accession>
<dbReference type="GO" id="GO:0046872">
    <property type="term" value="F:metal ion binding"/>
    <property type="evidence" value="ECO:0007669"/>
    <property type="project" value="UniProtKB-KW"/>
</dbReference>
<feature type="domain" description="Amidohydrolase-related" evidence="4">
    <location>
        <begin position="60"/>
        <end position="420"/>
    </location>
</feature>
<dbReference type="InterPro" id="IPR011059">
    <property type="entry name" value="Metal-dep_hydrolase_composite"/>
</dbReference>
<dbReference type="InterPro" id="IPR032466">
    <property type="entry name" value="Metal_Hydrolase"/>
</dbReference>
<dbReference type="InterPro" id="IPR006680">
    <property type="entry name" value="Amidohydro-rel"/>
</dbReference>
<keyword evidence="3" id="KW-0862">Zinc</keyword>
<dbReference type="OMA" id="WLVPVEP"/>